<proteinExistence type="predicted"/>
<dbReference type="Proteomes" id="UP000298493">
    <property type="component" value="Unassembled WGS sequence"/>
</dbReference>
<feature type="transmembrane region" description="Helical" evidence="1">
    <location>
        <begin position="136"/>
        <end position="159"/>
    </location>
</feature>
<feature type="transmembrane region" description="Helical" evidence="1">
    <location>
        <begin position="476"/>
        <end position="495"/>
    </location>
</feature>
<dbReference type="PANTHER" id="PTHR23028:SF134">
    <property type="entry name" value="PUTATIVE (AFU_ORTHOLOGUE AFUA_4G08520)-RELATED"/>
    <property type="match status" value="1"/>
</dbReference>
<dbReference type="OrthoDB" id="5819582at2759"/>
<keyword evidence="1" id="KW-0472">Membrane</keyword>
<evidence type="ECO:0000259" key="2">
    <source>
        <dbReference type="Pfam" id="PF01757"/>
    </source>
</evidence>
<keyword evidence="1" id="KW-1133">Transmembrane helix</keyword>
<evidence type="ECO:0000256" key="1">
    <source>
        <dbReference type="SAM" id="Phobius"/>
    </source>
</evidence>
<feature type="transmembrane region" description="Helical" evidence="1">
    <location>
        <begin position="437"/>
        <end position="456"/>
    </location>
</feature>
<dbReference type="STRING" id="86259.A0A4Z1PKT8"/>
<dbReference type="Pfam" id="PF01757">
    <property type="entry name" value="Acyl_transf_3"/>
    <property type="match status" value="1"/>
</dbReference>
<reference evidence="3 4" key="1">
    <citation type="submission" date="2019-04" db="EMBL/GenBank/DDBJ databases">
        <title>High contiguity whole genome sequence and gene annotation resource for two Venturia nashicola isolates.</title>
        <authorList>
            <person name="Prokchorchik M."/>
            <person name="Won K."/>
            <person name="Lee Y."/>
            <person name="Choi E.D."/>
            <person name="Segonzac C."/>
            <person name="Sohn K.H."/>
        </authorList>
    </citation>
    <scope>NUCLEOTIDE SEQUENCE [LARGE SCALE GENOMIC DNA]</scope>
    <source>
        <strain evidence="3 4">PRI2</strain>
    </source>
</reference>
<sequence>MDQHESTPEETLSLFNEKTLSDLESDYADEEAAKRFPSSSWTDTVKPYIRTARICSWRTLLYRTGFALLPSFVQSRITPDDETPGKIHPTAYLDGMRGLAALFVFFCHFLYTSFVITIGYGQGEPGTNNNIFQLPILRLLCSGPPMVCLFFVISGYALSLKPLKLMRTKSWDNLANTITSSIFRRGIRLFLPTTISTFVVFLMLQFNFYEGTREFAYDKRYLRNVLEPHPDQWETFSIQFYDWCEKVFEFVHVWSWEPFGGSTNYDVHLWTIPVEFRCSMVLFMVLMGIARLKTWIRFVTLLGISWFTYRNDRWDMLLFLAGTLLAEIDIISAAMKASRSIASKGLLDPSPTKLEKYTRIFWIAMGVFSLFLMSQPDESFETTPGWVYLATLIPEWYTEKYRFYQVLGAIFFVACTNRSKTLQKPFNSAFVQYFGKISYAIYLVHGPVLHVVGYRIERWAWGITGIETQQQYLSGFILGGIFIVPLVIWISDLFWRGVDARTVTFARWVEGRCNSKEE</sequence>
<dbReference type="InterPro" id="IPR002656">
    <property type="entry name" value="Acyl_transf_3_dom"/>
</dbReference>
<dbReference type="PANTHER" id="PTHR23028">
    <property type="entry name" value="ACETYLTRANSFERASE"/>
    <property type="match status" value="1"/>
</dbReference>
<accession>A0A4Z1PKT8</accession>
<dbReference type="InterPro" id="IPR050879">
    <property type="entry name" value="Acyltransferase_3"/>
</dbReference>
<feature type="transmembrane region" description="Helical" evidence="1">
    <location>
        <begin position="99"/>
        <end position="121"/>
    </location>
</feature>
<evidence type="ECO:0000313" key="4">
    <source>
        <dbReference type="Proteomes" id="UP000298493"/>
    </source>
</evidence>
<dbReference type="AlphaFoldDB" id="A0A4Z1PKT8"/>
<gene>
    <name evidence="3" type="ORF">E6O75_ATG02455</name>
</gene>
<feature type="transmembrane region" description="Helical" evidence="1">
    <location>
        <begin position="316"/>
        <end position="335"/>
    </location>
</feature>
<protein>
    <submittedName>
        <fullName evidence="3">Putative hard surface induced protein 3-like protein</fullName>
    </submittedName>
</protein>
<organism evidence="3 4">
    <name type="scientific">Venturia nashicola</name>
    <dbReference type="NCBI Taxonomy" id="86259"/>
    <lineage>
        <taxon>Eukaryota</taxon>
        <taxon>Fungi</taxon>
        <taxon>Dikarya</taxon>
        <taxon>Ascomycota</taxon>
        <taxon>Pezizomycotina</taxon>
        <taxon>Dothideomycetes</taxon>
        <taxon>Pleosporomycetidae</taxon>
        <taxon>Venturiales</taxon>
        <taxon>Venturiaceae</taxon>
        <taxon>Venturia</taxon>
    </lineage>
</organism>
<keyword evidence="1" id="KW-0812">Transmembrane</keyword>
<evidence type="ECO:0000313" key="3">
    <source>
        <dbReference type="EMBL" id="TID24090.1"/>
    </source>
</evidence>
<keyword evidence="4" id="KW-1185">Reference proteome</keyword>
<feature type="domain" description="Acyltransferase 3" evidence="2">
    <location>
        <begin position="91"/>
        <end position="491"/>
    </location>
</feature>
<name>A0A4Z1PKT8_9PEZI</name>
<dbReference type="EMBL" id="SNSC02000005">
    <property type="protein sequence ID" value="TID24090.1"/>
    <property type="molecule type" value="Genomic_DNA"/>
</dbReference>
<comment type="caution">
    <text evidence="3">The sequence shown here is derived from an EMBL/GenBank/DDBJ whole genome shotgun (WGS) entry which is preliminary data.</text>
</comment>
<feature type="transmembrane region" description="Helical" evidence="1">
    <location>
        <begin position="189"/>
        <end position="209"/>
    </location>
</feature>
<feature type="transmembrane region" description="Helical" evidence="1">
    <location>
        <begin position="267"/>
        <end position="287"/>
    </location>
</feature>
<dbReference type="GO" id="GO:0016747">
    <property type="term" value="F:acyltransferase activity, transferring groups other than amino-acyl groups"/>
    <property type="evidence" value="ECO:0007669"/>
    <property type="project" value="InterPro"/>
</dbReference>